<gene>
    <name evidence="1" type="ORF">EPI10_005609</name>
</gene>
<keyword evidence="1" id="KW-0675">Receptor</keyword>
<keyword evidence="1" id="KW-0418">Kinase</keyword>
<comment type="caution">
    <text evidence="1">The sequence shown here is derived from an EMBL/GenBank/DDBJ whole genome shotgun (WGS) entry which is preliminary data.</text>
</comment>
<keyword evidence="2" id="KW-1185">Reference proteome</keyword>
<dbReference type="AlphaFoldDB" id="A0A5B6WRF7"/>
<organism evidence="1 2">
    <name type="scientific">Gossypium australe</name>
    <dbReference type="NCBI Taxonomy" id="47621"/>
    <lineage>
        <taxon>Eukaryota</taxon>
        <taxon>Viridiplantae</taxon>
        <taxon>Streptophyta</taxon>
        <taxon>Embryophyta</taxon>
        <taxon>Tracheophyta</taxon>
        <taxon>Spermatophyta</taxon>
        <taxon>Magnoliopsida</taxon>
        <taxon>eudicotyledons</taxon>
        <taxon>Gunneridae</taxon>
        <taxon>Pentapetalae</taxon>
        <taxon>rosids</taxon>
        <taxon>malvids</taxon>
        <taxon>Malvales</taxon>
        <taxon>Malvaceae</taxon>
        <taxon>Malvoideae</taxon>
        <taxon>Gossypium</taxon>
    </lineage>
</organism>
<dbReference type="PANTHER" id="PTHR46148:SF44">
    <property type="entry name" value="GAG-POL POLYPROTEIN"/>
    <property type="match status" value="1"/>
</dbReference>
<protein>
    <submittedName>
        <fullName evidence="1">Receptor-like protein kinase</fullName>
    </submittedName>
</protein>
<dbReference type="PANTHER" id="PTHR46148">
    <property type="entry name" value="CHROMO DOMAIN-CONTAINING PROTEIN"/>
    <property type="match status" value="1"/>
</dbReference>
<dbReference type="OrthoDB" id="1723102at2759"/>
<keyword evidence="1" id="KW-0808">Transferase</keyword>
<evidence type="ECO:0000313" key="1">
    <source>
        <dbReference type="EMBL" id="KAA3483432.1"/>
    </source>
</evidence>
<sequence length="126" mass="15083">MEENSLIRSKREVESSFYKTVLGWHCLQSYRKCMTYFTCRYLGDIVRIRLIISAEDVKIQLDLSYEEEPVKILAREVKELRNKRVSLVKVLWRSHNVEEATWESKETMKSIYPHLFSGKFRGRNSF</sequence>
<name>A0A5B6WRF7_9ROSI</name>
<reference evidence="1" key="1">
    <citation type="submission" date="2019-08" db="EMBL/GenBank/DDBJ databases">
        <authorList>
            <person name="Liu F."/>
        </authorList>
    </citation>
    <scope>NUCLEOTIDE SEQUENCE [LARGE SCALE GENOMIC DNA]</scope>
    <source>
        <strain evidence="1">PA1801</strain>
        <tissue evidence="1">Leaf</tissue>
    </source>
</reference>
<dbReference type="Proteomes" id="UP000325315">
    <property type="component" value="Unassembled WGS sequence"/>
</dbReference>
<dbReference type="EMBL" id="SMMG02000002">
    <property type="protein sequence ID" value="KAA3483432.1"/>
    <property type="molecule type" value="Genomic_DNA"/>
</dbReference>
<accession>A0A5B6WRF7</accession>
<evidence type="ECO:0000313" key="2">
    <source>
        <dbReference type="Proteomes" id="UP000325315"/>
    </source>
</evidence>
<dbReference type="GO" id="GO:0016301">
    <property type="term" value="F:kinase activity"/>
    <property type="evidence" value="ECO:0007669"/>
    <property type="project" value="UniProtKB-KW"/>
</dbReference>
<proteinExistence type="predicted"/>